<sequence length="84" mass="8863">MEWPSDPNAAVTAAAHSSIADPSTLAAFCPSINIRPRQSSVSGGIARRSEQVPNIIVALWHSSSSNRPDARLPRLVCGHAPPPL</sequence>
<gene>
    <name evidence="1" type="ORF">CSOJ01_00285</name>
</gene>
<dbReference type="Proteomes" id="UP000652219">
    <property type="component" value="Unassembled WGS sequence"/>
</dbReference>
<dbReference type="EMBL" id="WIGN01000002">
    <property type="protein sequence ID" value="KAF6821279.1"/>
    <property type="molecule type" value="Genomic_DNA"/>
</dbReference>
<reference evidence="1 2" key="1">
    <citation type="journal article" date="2020" name="Phytopathology">
        <title>Genome Sequence Resources of Colletotrichum truncatum, C. plurivorum, C. musicola, and C. sojae: Four Species Pathogenic to Soybean (Glycine max).</title>
        <authorList>
            <person name="Rogerio F."/>
            <person name="Boufleur T.R."/>
            <person name="Ciampi-Guillardi M."/>
            <person name="Sukno S.A."/>
            <person name="Thon M.R."/>
            <person name="Massola Junior N.S."/>
            <person name="Baroncelli R."/>
        </authorList>
    </citation>
    <scope>NUCLEOTIDE SEQUENCE [LARGE SCALE GENOMIC DNA]</scope>
    <source>
        <strain evidence="1 2">LFN0009</strain>
    </source>
</reference>
<evidence type="ECO:0000313" key="2">
    <source>
        <dbReference type="Proteomes" id="UP000652219"/>
    </source>
</evidence>
<dbReference type="AlphaFoldDB" id="A0A8H6JXS1"/>
<proteinExistence type="predicted"/>
<evidence type="ECO:0000313" key="1">
    <source>
        <dbReference type="EMBL" id="KAF6821279.1"/>
    </source>
</evidence>
<organism evidence="1 2">
    <name type="scientific">Colletotrichum sojae</name>
    <dbReference type="NCBI Taxonomy" id="2175907"/>
    <lineage>
        <taxon>Eukaryota</taxon>
        <taxon>Fungi</taxon>
        <taxon>Dikarya</taxon>
        <taxon>Ascomycota</taxon>
        <taxon>Pezizomycotina</taxon>
        <taxon>Sordariomycetes</taxon>
        <taxon>Hypocreomycetidae</taxon>
        <taxon>Glomerellales</taxon>
        <taxon>Glomerellaceae</taxon>
        <taxon>Colletotrichum</taxon>
        <taxon>Colletotrichum orchidearum species complex</taxon>
    </lineage>
</organism>
<protein>
    <submittedName>
        <fullName evidence="1">Uncharacterized protein</fullName>
    </submittedName>
</protein>
<name>A0A8H6JXS1_9PEZI</name>
<comment type="caution">
    <text evidence="1">The sequence shown here is derived from an EMBL/GenBank/DDBJ whole genome shotgun (WGS) entry which is preliminary data.</text>
</comment>
<accession>A0A8H6JXS1</accession>
<keyword evidence="2" id="KW-1185">Reference proteome</keyword>